<protein>
    <submittedName>
        <fullName evidence="3">BON domain-containing protein</fullName>
    </submittedName>
</protein>
<organism evidence="3 4">
    <name type="scientific">Archangium minus</name>
    <dbReference type="NCBI Taxonomy" id="83450"/>
    <lineage>
        <taxon>Bacteria</taxon>
        <taxon>Pseudomonadati</taxon>
        <taxon>Myxococcota</taxon>
        <taxon>Myxococcia</taxon>
        <taxon>Myxococcales</taxon>
        <taxon>Cystobacterineae</taxon>
        <taxon>Archangiaceae</taxon>
        <taxon>Archangium</taxon>
    </lineage>
</organism>
<dbReference type="InterPro" id="IPR007055">
    <property type="entry name" value="BON_dom"/>
</dbReference>
<dbReference type="InterPro" id="IPR051686">
    <property type="entry name" value="Lipoprotein_DolP"/>
</dbReference>
<dbReference type="Proteomes" id="UP001611383">
    <property type="component" value="Chromosome"/>
</dbReference>
<dbReference type="PANTHER" id="PTHR34606">
    <property type="entry name" value="BON DOMAIN-CONTAINING PROTEIN"/>
    <property type="match status" value="1"/>
</dbReference>
<feature type="domain" description="BON" evidence="2">
    <location>
        <begin position="93"/>
        <end position="160"/>
    </location>
</feature>
<dbReference type="PROSITE" id="PS50914">
    <property type="entry name" value="BON"/>
    <property type="match status" value="1"/>
</dbReference>
<feature type="region of interest" description="Disordered" evidence="1">
    <location>
        <begin position="158"/>
        <end position="190"/>
    </location>
</feature>
<evidence type="ECO:0000313" key="3">
    <source>
        <dbReference type="EMBL" id="WNG49690.1"/>
    </source>
</evidence>
<proteinExistence type="predicted"/>
<keyword evidence="4" id="KW-1185">Reference proteome</keyword>
<accession>A0ABY9X2S9</accession>
<feature type="region of interest" description="Disordered" evidence="1">
    <location>
        <begin position="1"/>
        <end position="64"/>
    </location>
</feature>
<dbReference type="RefSeq" id="WP_395807889.1">
    <property type="nucleotide sequence ID" value="NZ_CP043494.1"/>
</dbReference>
<dbReference type="Gene3D" id="3.30.1340.30">
    <property type="match status" value="1"/>
</dbReference>
<evidence type="ECO:0000259" key="2">
    <source>
        <dbReference type="PROSITE" id="PS50914"/>
    </source>
</evidence>
<dbReference type="EMBL" id="CP043494">
    <property type="protein sequence ID" value="WNG49690.1"/>
    <property type="molecule type" value="Genomic_DNA"/>
</dbReference>
<dbReference type="Pfam" id="PF04972">
    <property type="entry name" value="BON"/>
    <property type="match status" value="1"/>
</dbReference>
<feature type="compositionally biased region" description="Basic and acidic residues" evidence="1">
    <location>
        <begin position="19"/>
        <end position="35"/>
    </location>
</feature>
<reference evidence="3 4" key="1">
    <citation type="submission" date="2019-08" db="EMBL/GenBank/DDBJ databases">
        <title>Archangium and Cystobacter genomes.</title>
        <authorList>
            <person name="Chen I.-C.K."/>
            <person name="Wielgoss S."/>
        </authorList>
    </citation>
    <scope>NUCLEOTIDE SEQUENCE [LARGE SCALE GENOMIC DNA]</scope>
    <source>
        <strain evidence="3 4">Cbm 6</strain>
    </source>
</reference>
<evidence type="ECO:0000256" key="1">
    <source>
        <dbReference type="SAM" id="MobiDB-lite"/>
    </source>
</evidence>
<gene>
    <name evidence="3" type="ORF">F0U60_40405</name>
</gene>
<name>A0ABY9X2S9_9BACT</name>
<evidence type="ECO:0000313" key="4">
    <source>
        <dbReference type="Proteomes" id="UP001611383"/>
    </source>
</evidence>
<dbReference type="PANTHER" id="PTHR34606:SF15">
    <property type="entry name" value="BON DOMAIN-CONTAINING PROTEIN"/>
    <property type="match status" value="1"/>
</dbReference>
<sequence length="190" mass="21558">MAQRDQDNYEGARFPVRARRMEQPVRDEGIHRGEPGRPGYPAGSGAERGYNQGGRGGLGAYERGYQPGSYDRMLERMEARRGPVRPPKGYQRSDDRIREEVCEQLMEGPVDVGDVEVLVKDGEVTLSGSVEERWEKRAIEDIAANVRGVHDVHNRVRVRPVEDRPAAREATELRDERPREQRGDQPHMGT</sequence>